<proteinExistence type="predicted"/>
<dbReference type="AlphaFoldDB" id="A0A438HBH6"/>
<organism evidence="2 3">
    <name type="scientific">Vitis vinifera</name>
    <name type="common">Grape</name>
    <dbReference type="NCBI Taxonomy" id="29760"/>
    <lineage>
        <taxon>Eukaryota</taxon>
        <taxon>Viridiplantae</taxon>
        <taxon>Streptophyta</taxon>
        <taxon>Embryophyta</taxon>
        <taxon>Tracheophyta</taxon>
        <taxon>Spermatophyta</taxon>
        <taxon>Magnoliopsida</taxon>
        <taxon>eudicotyledons</taxon>
        <taxon>Gunneridae</taxon>
        <taxon>Pentapetalae</taxon>
        <taxon>rosids</taxon>
        <taxon>Vitales</taxon>
        <taxon>Vitaceae</taxon>
        <taxon>Viteae</taxon>
        <taxon>Vitis</taxon>
    </lineage>
</organism>
<evidence type="ECO:0000313" key="3">
    <source>
        <dbReference type="Proteomes" id="UP000288805"/>
    </source>
</evidence>
<reference evidence="2 3" key="1">
    <citation type="journal article" date="2018" name="PLoS Genet.">
        <title>Population sequencing reveals clonal diversity and ancestral inbreeding in the grapevine cultivar Chardonnay.</title>
        <authorList>
            <person name="Roach M.J."/>
            <person name="Johnson D.L."/>
            <person name="Bohlmann J."/>
            <person name="van Vuuren H.J."/>
            <person name="Jones S.J."/>
            <person name="Pretorius I.S."/>
            <person name="Schmidt S.A."/>
            <person name="Borneman A.R."/>
        </authorList>
    </citation>
    <scope>NUCLEOTIDE SEQUENCE [LARGE SCALE GENOMIC DNA]</scope>
    <source>
        <strain evidence="3">cv. Chardonnay</strain>
        <tissue evidence="2">Leaf</tissue>
    </source>
</reference>
<dbReference type="EMBL" id="QGNW01000248">
    <property type="protein sequence ID" value="RVW81806.1"/>
    <property type="molecule type" value="Genomic_DNA"/>
</dbReference>
<feature type="compositionally biased region" description="Basic residues" evidence="1">
    <location>
        <begin position="125"/>
        <end position="143"/>
    </location>
</feature>
<evidence type="ECO:0000313" key="2">
    <source>
        <dbReference type="EMBL" id="RVW81806.1"/>
    </source>
</evidence>
<sequence>MVWTASRSGVFSVKSLYSTLEPGGSALFPYVGIWRACVPPKGRVSGYVEEAHDLGLIPTTRNLGIPVLVVMGTVSNPGVWTGRRSKSVMGAKRKKSEEVGGDDEVAGGKKQILPSMIKNKDKRSAVHAKLKHQKKIEKRKKAKAREAAEKRALELGEEPPVKAIPRTIENTREFDETVCKPDDEEVCHSISP</sequence>
<name>A0A438HBH6_VITVI</name>
<feature type="compositionally biased region" description="Basic and acidic residues" evidence="1">
    <location>
        <begin position="144"/>
        <end position="154"/>
    </location>
</feature>
<protein>
    <submittedName>
        <fullName evidence="2">Uncharacterized protein</fullName>
    </submittedName>
</protein>
<gene>
    <name evidence="2" type="ORF">CK203_051617</name>
</gene>
<comment type="caution">
    <text evidence="2">The sequence shown here is derived from an EMBL/GenBank/DDBJ whole genome shotgun (WGS) entry which is preliminary data.</text>
</comment>
<dbReference type="Proteomes" id="UP000288805">
    <property type="component" value="Unassembled WGS sequence"/>
</dbReference>
<evidence type="ECO:0000256" key="1">
    <source>
        <dbReference type="SAM" id="MobiDB-lite"/>
    </source>
</evidence>
<accession>A0A438HBH6</accession>
<feature type="region of interest" description="Disordered" evidence="1">
    <location>
        <begin position="121"/>
        <end position="164"/>
    </location>
</feature>